<reference evidence="2 3" key="1">
    <citation type="submission" date="2018-01" db="EMBL/GenBank/DDBJ databases">
        <title>Genome characterization of the sugarcane-associated fungus Trichoderma ghanense CCMA-1212 and their application in lignocelulose bioconversion.</title>
        <authorList>
            <person name="Steindorff A.S."/>
            <person name="Mendes T.D."/>
            <person name="Vilela E.S.D."/>
            <person name="Rodrigues D.S."/>
            <person name="Formighieri E.F."/>
            <person name="Melo I.S."/>
            <person name="Favaro L.C.L."/>
        </authorList>
    </citation>
    <scope>NUCLEOTIDE SEQUENCE [LARGE SCALE GENOMIC DNA]</scope>
    <source>
        <strain evidence="2 3">CCMA-1212</strain>
    </source>
</reference>
<organism evidence="2 3">
    <name type="scientific">Trichoderma ghanense</name>
    <dbReference type="NCBI Taxonomy" id="65468"/>
    <lineage>
        <taxon>Eukaryota</taxon>
        <taxon>Fungi</taxon>
        <taxon>Dikarya</taxon>
        <taxon>Ascomycota</taxon>
        <taxon>Pezizomycotina</taxon>
        <taxon>Sordariomycetes</taxon>
        <taxon>Hypocreomycetidae</taxon>
        <taxon>Hypocreales</taxon>
        <taxon>Hypocreaceae</taxon>
        <taxon>Trichoderma</taxon>
    </lineage>
</organism>
<gene>
    <name evidence="2" type="ORF">CCMA1212_005847</name>
</gene>
<sequence length="195" mass="21747">MLLAYRYRHATFSKAKLCCRISLSDDGKGVCSVETDAAYSGLDLEKNSWHLQKALIRSNTTGLRAGFEISNTPSCSWAHDTISIWTSGPFFSFFFPSSSSFLPCSLFPSLPFSLLGLVVCATTLSFSSLLFFSFSCIDYKDMPGFTSFLLGAWSDGTRRGVTVVSFGYPFPSFHIHLYIYGYFQSSRMLLVVGRR</sequence>
<feature type="transmembrane region" description="Helical" evidence="1">
    <location>
        <begin position="110"/>
        <end position="132"/>
    </location>
</feature>
<protein>
    <submittedName>
        <fullName evidence="2">Uncharacterized protein</fullName>
    </submittedName>
</protein>
<name>A0ABY2H2K7_9HYPO</name>
<dbReference type="Proteomes" id="UP001642720">
    <property type="component" value="Unassembled WGS sequence"/>
</dbReference>
<dbReference type="EMBL" id="PPTA01000007">
    <property type="protein sequence ID" value="TFB02006.1"/>
    <property type="molecule type" value="Genomic_DNA"/>
</dbReference>
<accession>A0ABY2H2K7</accession>
<evidence type="ECO:0000256" key="1">
    <source>
        <dbReference type="SAM" id="Phobius"/>
    </source>
</evidence>
<keyword evidence="3" id="KW-1185">Reference proteome</keyword>
<evidence type="ECO:0000313" key="3">
    <source>
        <dbReference type="Proteomes" id="UP001642720"/>
    </source>
</evidence>
<dbReference type="GeneID" id="300577542"/>
<evidence type="ECO:0000313" key="2">
    <source>
        <dbReference type="EMBL" id="TFB02006.1"/>
    </source>
</evidence>
<dbReference type="RefSeq" id="XP_073558207.1">
    <property type="nucleotide sequence ID" value="XM_073703092.1"/>
</dbReference>
<keyword evidence="1" id="KW-0472">Membrane</keyword>
<keyword evidence="1" id="KW-0812">Transmembrane</keyword>
<comment type="caution">
    <text evidence="2">The sequence shown here is derived from an EMBL/GenBank/DDBJ whole genome shotgun (WGS) entry which is preliminary data.</text>
</comment>
<proteinExistence type="predicted"/>
<keyword evidence="1" id="KW-1133">Transmembrane helix</keyword>